<dbReference type="GO" id="GO:0005829">
    <property type="term" value="C:cytosol"/>
    <property type="evidence" value="ECO:0007669"/>
    <property type="project" value="TreeGrafter"/>
</dbReference>
<dbReference type="GO" id="GO:0006152">
    <property type="term" value="P:purine nucleoside catabolic process"/>
    <property type="evidence" value="ECO:0007669"/>
    <property type="project" value="TreeGrafter"/>
</dbReference>
<dbReference type="CDD" id="cd00455">
    <property type="entry name" value="nuc_hydro"/>
    <property type="match status" value="1"/>
</dbReference>
<evidence type="ECO:0000259" key="3">
    <source>
        <dbReference type="Pfam" id="PF01156"/>
    </source>
</evidence>
<dbReference type="PANTHER" id="PTHR12304:SF4">
    <property type="entry name" value="URIDINE NUCLEOSIDASE"/>
    <property type="match status" value="1"/>
</dbReference>
<evidence type="ECO:0000313" key="4">
    <source>
        <dbReference type="EMBL" id="RIW35022.1"/>
    </source>
</evidence>
<dbReference type="GO" id="GO:0008477">
    <property type="term" value="F:purine nucleosidase activity"/>
    <property type="evidence" value="ECO:0007669"/>
    <property type="project" value="TreeGrafter"/>
</dbReference>
<evidence type="ECO:0000313" key="5">
    <source>
        <dbReference type="Proteomes" id="UP000265801"/>
    </source>
</evidence>
<dbReference type="EMBL" id="QXIR01000009">
    <property type="protein sequence ID" value="RIW35022.1"/>
    <property type="molecule type" value="Genomic_DNA"/>
</dbReference>
<keyword evidence="2" id="KW-0326">Glycosidase</keyword>
<dbReference type="SUPFAM" id="SSF53590">
    <property type="entry name" value="Nucleoside hydrolase"/>
    <property type="match status" value="1"/>
</dbReference>
<dbReference type="Gene3D" id="3.90.245.10">
    <property type="entry name" value="Ribonucleoside hydrolase-like"/>
    <property type="match status" value="1"/>
</dbReference>
<accession>A0A3A1R0J0</accession>
<dbReference type="Pfam" id="PF01156">
    <property type="entry name" value="IU_nuc_hydro"/>
    <property type="match status" value="1"/>
</dbReference>
<gene>
    <name evidence="4" type="ORF">D3H55_08210</name>
</gene>
<proteinExistence type="predicted"/>
<sequence>MYDLRLKSSSVEYAVMIGSFSKGEVCMKKVVLFADPGIDDTFAIIYALSSPDIQLMAVVTGFGNVSKEDATKNAAYILSLAGREDIPVITGASRPLTGEYEPFYPEIHGEDGIGPVQIPESFTYAAKPFSSILDITSSNKDLYFVDIGRNTSMALSFNLYPFIKESIKEVYLMGGAFLVPGNVTEIAEANFHGDPTATNFVLESGLPVYVAPLNVTQYAQLKEEHIRLLAQKSKNPFKNIFKPIFDFYQAAYEKLQPDLEGVPLHDLYTLYLLSNLKNTTIIQKKIFISTDKPTQGFTYADFRNMENEPKSNHFININFKYEDYVKNVLSILLEEIKGK</sequence>
<dbReference type="InterPro" id="IPR023186">
    <property type="entry name" value="IUNH"/>
</dbReference>
<keyword evidence="5" id="KW-1185">Reference proteome</keyword>
<protein>
    <submittedName>
        <fullName evidence="4">Nucleoside hydrolase</fullName>
    </submittedName>
</protein>
<organism evidence="4 5">
    <name type="scientific">Bacillus salacetis</name>
    <dbReference type="NCBI Taxonomy" id="2315464"/>
    <lineage>
        <taxon>Bacteria</taxon>
        <taxon>Bacillati</taxon>
        <taxon>Bacillota</taxon>
        <taxon>Bacilli</taxon>
        <taxon>Bacillales</taxon>
        <taxon>Bacillaceae</taxon>
        <taxon>Bacillus</taxon>
    </lineage>
</organism>
<feature type="domain" description="Inosine/uridine-preferring nucleoside hydrolase" evidence="3">
    <location>
        <begin position="30"/>
        <end position="313"/>
    </location>
</feature>
<dbReference type="Proteomes" id="UP000265801">
    <property type="component" value="Unassembled WGS sequence"/>
</dbReference>
<evidence type="ECO:0000256" key="2">
    <source>
        <dbReference type="ARBA" id="ARBA00023295"/>
    </source>
</evidence>
<comment type="caution">
    <text evidence="4">The sequence shown here is derived from an EMBL/GenBank/DDBJ whole genome shotgun (WGS) entry which is preliminary data.</text>
</comment>
<name>A0A3A1R0J0_9BACI</name>
<reference evidence="4 5" key="1">
    <citation type="submission" date="2018-09" db="EMBL/GenBank/DDBJ databases">
        <title>Bacillus saliacetes sp. nov., isolated from Thai shrimp paste (Ka-pi).</title>
        <authorList>
            <person name="Daroonpunt R."/>
            <person name="Tanasupawat S."/>
            <person name="Yiamsombut S."/>
        </authorList>
    </citation>
    <scope>NUCLEOTIDE SEQUENCE [LARGE SCALE GENOMIC DNA]</scope>
    <source>
        <strain evidence="4 5">SKP7-4</strain>
    </source>
</reference>
<dbReference type="AlphaFoldDB" id="A0A3A1R0J0"/>
<keyword evidence="1 4" id="KW-0378">Hydrolase</keyword>
<evidence type="ECO:0000256" key="1">
    <source>
        <dbReference type="ARBA" id="ARBA00022801"/>
    </source>
</evidence>
<dbReference type="InterPro" id="IPR001910">
    <property type="entry name" value="Inosine/uridine_hydrolase_dom"/>
</dbReference>
<dbReference type="InterPro" id="IPR036452">
    <property type="entry name" value="Ribo_hydro-like"/>
</dbReference>
<dbReference type="PANTHER" id="PTHR12304">
    <property type="entry name" value="INOSINE-URIDINE PREFERRING NUCLEOSIDE HYDROLASE"/>
    <property type="match status" value="1"/>
</dbReference>